<evidence type="ECO:0000313" key="2">
    <source>
        <dbReference type="Proteomes" id="UP000001514"/>
    </source>
</evidence>
<sequence length="439" mass="50107">MTVSWSCKMWPGSRMQRPPFSSGIFIMFSLFNYLLGLGKTIVVSCLSTLLLEKLLEVKDDARFNMKLWEVGPPQVEDFKNMMDNVVKTDLHVSLTGDGNVWIKQFSSGAGWDLVKVKGFSFRGILTGEQGDDGCIMVAAYVLGGCFLVQTRPWPYTSQLGVPVTRGEKAWDSDDTWGDLEGQGIVGLIQVERDRPLRKAHKVSGPVTPNLLQFRVRFLPLRIKGSMAALDFINKEDADVLEFAFMIRLKTLLNNGAPFTLGDIVPRHTWLSDDLHHMQLQLPSPPRSLIYRLSKNSYTDTIMKLERRIFKRDGEVEAKVIFMHMERKYRCKSTLLDWGLSEERGDSHSLDRSCGRAAGEHARDSKINCDWRLSLPSAWSDSAISKKLSDPLQRVPNYPEELETLQLQQLKDEEKMLLQCRYGLEVFRHFPPPKLMRSYV</sequence>
<keyword evidence="2" id="KW-1185">Reference proteome</keyword>
<dbReference type="KEGG" id="smo:SELMODRAFT_417920"/>
<dbReference type="InParanoid" id="D8S434"/>
<evidence type="ECO:0000313" key="1">
    <source>
        <dbReference type="EMBL" id="EFJ20686.1"/>
    </source>
</evidence>
<gene>
    <name evidence="1" type="ORF">SELMODRAFT_417920</name>
</gene>
<reference evidence="1 2" key="1">
    <citation type="journal article" date="2011" name="Science">
        <title>The Selaginella genome identifies genetic changes associated with the evolution of vascular plants.</title>
        <authorList>
            <person name="Banks J.A."/>
            <person name="Nishiyama T."/>
            <person name="Hasebe M."/>
            <person name="Bowman J.L."/>
            <person name="Gribskov M."/>
            <person name="dePamphilis C."/>
            <person name="Albert V.A."/>
            <person name="Aono N."/>
            <person name="Aoyama T."/>
            <person name="Ambrose B.A."/>
            <person name="Ashton N.W."/>
            <person name="Axtell M.J."/>
            <person name="Barker E."/>
            <person name="Barker M.S."/>
            <person name="Bennetzen J.L."/>
            <person name="Bonawitz N.D."/>
            <person name="Chapple C."/>
            <person name="Cheng C."/>
            <person name="Correa L.G."/>
            <person name="Dacre M."/>
            <person name="DeBarry J."/>
            <person name="Dreyer I."/>
            <person name="Elias M."/>
            <person name="Engstrom E.M."/>
            <person name="Estelle M."/>
            <person name="Feng L."/>
            <person name="Finet C."/>
            <person name="Floyd S.K."/>
            <person name="Frommer W.B."/>
            <person name="Fujita T."/>
            <person name="Gramzow L."/>
            <person name="Gutensohn M."/>
            <person name="Harholt J."/>
            <person name="Hattori M."/>
            <person name="Heyl A."/>
            <person name="Hirai T."/>
            <person name="Hiwatashi Y."/>
            <person name="Ishikawa M."/>
            <person name="Iwata M."/>
            <person name="Karol K.G."/>
            <person name="Koehler B."/>
            <person name="Kolukisaoglu U."/>
            <person name="Kubo M."/>
            <person name="Kurata T."/>
            <person name="Lalonde S."/>
            <person name="Li K."/>
            <person name="Li Y."/>
            <person name="Litt A."/>
            <person name="Lyons E."/>
            <person name="Manning G."/>
            <person name="Maruyama T."/>
            <person name="Michael T.P."/>
            <person name="Mikami K."/>
            <person name="Miyazaki S."/>
            <person name="Morinaga S."/>
            <person name="Murata T."/>
            <person name="Mueller-Roeber B."/>
            <person name="Nelson D.R."/>
            <person name="Obara M."/>
            <person name="Oguri Y."/>
            <person name="Olmstead R.G."/>
            <person name="Onodera N."/>
            <person name="Petersen B.L."/>
            <person name="Pils B."/>
            <person name="Prigge M."/>
            <person name="Rensing S.A."/>
            <person name="Riano-Pachon D.M."/>
            <person name="Roberts A.W."/>
            <person name="Sato Y."/>
            <person name="Scheller H.V."/>
            <person name="Schulz B."/>
            <person name="Schulz C."/>
            <person name="Shakirov E.V."/>
            <person name="Shibagaki N."/>
            <person name="Shinohara N."/>
            <person name="Shippen D.E."/>
            <person name="Soerensen I."/>
            <person name="Sotooka R."/>
            <person name="Sugimoto N."/>
            <person name="Sugita M."/>
            <person name="Sumikawa N."/>
            <person name="Tanurdzic M."/>
            <person name="Theissen G."/>
            <person name="Ulvskov P."/>
            <person name="Wakazuki S."/>
            <person name="Weng J.K."/>
            <person name="Willats W.W."/>
            <person name="Wipf D."/>
            <person name="Wolf P.G."/>
            <person name="Yang L."/>
            <person name="Zimmer A.D."/>
            <person name="Zhu Q."/>
            <person name="Mitros T."/>
            <person name="Hellsten U."/>
            <person name="Loque D."/>
            <person name="Otillar R."/>
            <person name="Salamov A."/>
            <person name="Schmutz J."/>
            <person name="Shapiro H."/>
            <person name="Lindquist E."/>
            <person name="Lucas S."/>
            <person name="Rokhsar D."/>
            <person name="Grigoriev I.V."/>
        </authorList>
    </citation>
    <scope>NUCLEOTIDE SEQUENCE [LARGE SCALE GENOMIC DNA]</scope>
</reference>
<dbReference type="EMBL" id="GL377601">
    <property type="protein sequence ID" value="EFJ20686.1"/>
    <property type="molecule type" value="Genomic_DNA"/>
</dbReference>
<organism evidence="2">
    <name type="scientific">Selaginella moellendorffii</name>
    <name type="common">Spikemoss</name>
    <dbReference type="NCBI Taxonomy" id="88036"/>
    <lineage>
        <taxon>Eukaryota</taxon>
        <taxon>Viridiplantae</taxon>
        <taxon>Streptophyta</taxon>
        <taxon>Embryophyta</taxon>
        <taxon>Tracheophyta</taxon>
        <taxon>Lycopodiopsida</taxon>
        <taxon>Selaginellales</taxon>
        <taxon>Selaginellaceae</taxon>
        <taxon>Selaginella</taxon>
    </lineage>
</organism>
<dbReference type="AlphaFoldDB" id="D8S434"/>
<protein>
    <submittedName>
        <fullName evidence="1">Uncharacterized protein</fullName>
    </submittedName>
</protein>
<dbReference type="Proteomes" id="UP000001514">
    <property type="component" value="Unassembled WGS sequence"/>
</dbReference>
<accession>D8S434</accession>
<dbReference type="Gramene" id="EFJ20686">
    <property type="protein sequence ID" value="EFJ20686"/>
    <property type="gene ID" value="SELMODRAFT_417920"/>
</dbReference>
<dbReference type="HOGENOM" id="CLU_624692_0_0_1"/>
<proteinExistence type="predicted"/>
<name>D8S434_SELML</name>